<dbReference type="Pfam" id="PF00689">
    <property type="entry name" value="Cation_ATPase_C"/>
    <property type="match status" value="1"/>
</dbReference>
<dbReference type="InterPro" id="IPR023298">
    <property type="entry name" value="ATPase_P-typ_TM_dom_sf"/>
</dbReference>
<feature type="transmembrane region" description="Helical" evidence="15">
    <location>
        <begin position="247"/>
        <end position="267"/>
    </location>
</feature>
<dbReference type="SFLD" id="SFLDG00002">
    <property type="entry name" value="C1.7:_P-type_atpase_like"/>
    <property type="match status" value="1"/>
</dbReference>
<feature type="transmembrane region" description="Helical" evidence="15">
    <location>
        <begin position="59"/>
        <end position="77"/>
    </location>
</feature>
<evidence type="ECO:0000256" key="9">
    <source>
        <dbReference type="ARBA" id="ARBA00022842"/>
    </source>
</evidence>
<dbReference type="SMART" id="SM00831">
    <property type="entry name" value="Cation_ATPase_N"/>
    <property type="match status" value="1"/>
</dbReference>
<dbReference type="InterPro" id="IPR001757">
    <property type="entry name" value="P_typ_ATPase"/>
</dbReference>
<keyword evidence="9" id="KW-0460">Magnesium</keyword>
<dbReference type="InterPro" id="IPR008250">
    <property type="entry name" value="ATPase_P-typ_transduc_dom_A_sf"/>
</dbReference>
<evidence type="ECO:0000256" key="3">
    <source>
        <dbReference type="ARBA" id="ARBA00022448"/>
    </source>
</evidence>
<evidence type="ECO:0000256" key="7">
    <source>
        <dbReference type="ARBA" id="ARBA00022741"/>
    </source>
</evidence>
<dbReference type="Gene3D" id="3.40.50.1000">
    <property type="entry name" value="HAD superfamily/HAD-like"/>
    <property type="match status" value="1"/>
</dbReference>
<dbReference type="InterPro" id="IPR050510">
    <property type="entry name" value="Cation_transp_ATPase_P-type"/>
</dbReference>
<evidence type="ECO:0000256" key="13">
    <source>
        <dbReference type="ARBA" id="ARBA00023136"/>
    </source>
</evidence>
<evidence type="ECO:0000256" key="14">
    <source>
        <dbReference type="ARBA" id="ARBA00048694"/>
    </source>
</evidence>
<dbReference type="Pfam" id="PF13246">
    <property type="entry name" value="Cation_ATPase"/>
    <property type="match status" value="1"/>
</dbReference>
<dbReference type="EMBL" id="MOXJ01000001">
    <property type="protein sequence ID" value="PDO11736.1"/>
    <property type="molecule type" value="Genomic_DNA"/>
</dbReference>
<evidence type="ECO:0000256" key="12">
    <source>
        <dbReference type="ARBA" id="ARBA00023065"/>
    </source>
</evidence>
<feature type="transmembrane region" description="Helical" evidence="15">
    <location>
        <begin position="719"/>
        <end position="741"/>
    </location>
</feature>
<feature type="transmembrane region" description="Helical" evidence="15">
    <location>
        <begin position="799"/>
        <end position="815"/>
    </location>
</feature>
<accession>A0A2A6E4I0</accession>
<dbReference type="GO" id="GO:0005886">
    <property type="term" value="C:plasma membrane"/>
    <property type="evidence" value="ECO:0007669"/>
    <property type="project" value="UniProtKB-SubCell"/>
</dbReference>
<feature type="transmembrane region" description="Helical" evidence="15">
    <location>
        <begin position="692"/>
        <end position="713"/>
    </location>
</feature>
<dbReference type="Gene3D" id="2.70.150.10">
    <property type="entry name" value="Calcium-transporting ATPase, cytoplasmic transduction domain A"/>
    <property type="match status" value="1"/>
</dbReference>
<keyword evidence="10" id="KW-1278">Translocase</keyword>
<keyword evidence="4" id="KW-1003">Cell membrane</keyword>
<evidence type="ECO:0000256" key="6">
    <source>
        <dbReference type="ARBA" id="ARBA00022692"/>
    </source>
</evidence>
<feature type="domain" description="Cation-transporting P-type ATPase N-terminal" evidence="16">
    <location>
        <begin position="5"/>
        <end position="79"/>
    </location>
</feature>
<dbReference type="Pfam" id="PF00122">
    <property type="entry name" value="E1-E2_ATPase"/>
    <property type="match status" value="1"/>
</dbReference>
<dbReference type="PROSITE" id="PS00154">
    <property type="entry name" value="ATPASE_E1_E2"/>
    <property type="match status" value="1"/>
</dbReference>
<keyword evidence="5" id="KW-0597">Phosphoprotein</keyword>
<dbReference type="FunFam" id="3.40.50.1000:FF:000028">
    <property type="entry name" value="Calcium-transporting P-type ATPase, putative"/>
    <property type="match status" value="1"/>
</dbReference>
<dbReference type="FunFam" id="2.70.150.10:FF:000160">
    <property type="entry name" value="Sarcoplasmic/endoplasmic reticulum calcium ATPase 1"/>
    <property type="match status" value="1"/>
</dbReference>
<evidence type="ECO:0000313" key="17">
    <source>
        <dbReference type="EMBL" id="PDO11736.1"/>
    </source>
</evidence>
<comment type="similarity">
    <text evidence="2">Belongs to the cation transport ATPase (P-type) (TC 3.A.3) family. Type IIA subfamily.</text>
</comment>
<comment type="subcellular location">
    <subcellularLocation>
        <location evidence="1">Cell membrane</location>
        <topology evidence="1">Multi-pass membrane protein</topology>
    </subcellularLocation>
</comment>
<keyword evidence="3" id="KW-0813">Transport</keyword>
<evidence type="ECO:0000256" key="11">
    <source>
        <dbReference type="ARBA" id="ARBA00022989"/>
    </source>
</evidence>
<proteinExistence type="inferred from homology"/>
<feature type="transmembrane region" description="Helical" evidence="15">
    <location>
        <begin position="83"/>
        <end position="102"/>
    </location>
</feature>
<dbReference type="GO" id="GO:0005524">
    <property type="term" value="F:ATP binding"/>
    <property type="evidence" value="ECO:0007669"/>
    <property type="project" value="UniProtKB-KW"/>
</dbReference>
<evidence type="ECO:0000259" key="16">
    <source>
        <dbReference type="SMART" id="SM00831"/>
    </source>
</evidence>
<evidence type="ECO:0000256" key="10">
    <source>
        <dbReference type="ARBA" id="ARBA00022967"/>
    </source>
</evidence>
<evidence type="ECO:0000256" key="4">
    <source>
        <dbReference type="ARBA" id="ARBA00022475"/>
    </source>
</evidence>
<dbReference type="NCBIfam" id="TIGR01116">
    <property type="entry name" value="ATPase-IIA1_Ca"/>
    <property type="match status" value="1"/>
</dbReference>
<dbReference type="AlphaFoldDB" id="A0A2A6E4I0"/>
<dbReference type="GO" id="GO:0005388">
    <property type="term" value="F:P-type calcium transporter activity"/>
    <property type="evidence" value="ECO:0007669"/>
    <property type="project" value="UniProtKB-EC"/>
</dbReference>
<dbReference type="InterPro" id="IPR023214">
    <property type="entry name" value="HAD_sf"/>
</dbReference>
<dbReference type="NCBIfam" id="TIGR01494">
    <property type="entry name" value="ATPase_P-type"/>
    <property type="match status" value="3"/>
</dbReference>
<evidence type="ECO:0000256" key="8">
    <source>
        <dbReference type="ARBA" id="ARBA00022840"/>
    </source>
</evidence>
<feature type="transmembrane region" description="Helical" evidence="15">
    <location>
        <begin position="836"/>
        <end position="854"/>
    </location>
</feature>
<dbReference type="InterPro" id="IPR005782">
    <property type="entry name" value="P-type_ATPase_IIA"/>
</dbReference>
<dbReference type="InterPro" id="IPR036412">
    <property type="entry name" value="HAD-like_sf"/>
</dbReference>
<name>A0A2A6E4I0_9BACL</name>
<keyword evidence="13 15" id="KW-0472">Membrane</keyword>
<dbReference type="FunFam" id="1.20.1110.10:FF:000065">
    <property type="entry name" value="Sarcoplasmic/endoplasmic reticulum calcium ATPase 1"/>
    <property type="match status" value="1"/>
</dbReference>
<feature type="transmembrane region" description="Helical" evidence="15">
    <location>
        <begin position="769"/>
        <end position="787"/>
    </location>
</feature>
<dbReference type="InterPro" id="IPR006068">
    <property type="entry name" value="ATPase_P-typ_cation-transptr_C"/>
</dbReference>
<dbReference type="InterPro" id="IPR018303">
    <property type="entry name" value="ATPase_P-typ_P_site"/>
</dbReference>
<feature type="transmembrane region" description="Helical" evidence="15">
    <location>
        <begin position="273"/>
        <end position="299"/>
    </location>
</feature>
<dbReference type="InterPro" id="IPR044492">
    <property type="entry name" value="P_typ_ATPase_HD_dom"/>
</dbReference>
<dbReference type="SUPFAM" id="SSF56784">
    <property type="entry name" value="HAD-like"/>
    <property type="match status" value="1"/>
</dbReference>
<dbReference type="SUPFAM" id="SSF81653">
    <property type="entry name" value="Calcium ATPase, transduction domain A"/>
    <property type="match status" value="1"/>
</dbReference>
<dbReference type="Pfam" id="PF08282">
    <property type="entry name" value="Hydrolase_3"/>
    <property type="match status" value="1"/>
</dbReference>
<dbReference type="GO" id="GO:0016887">
    <property type="term" value="F:ATP hydrolysis activity"/>
    <property type="evidence" value="ECO:0007669"/>
    <property type="project" value="InterPro"/>
</dbReference>
<evidence type="ECO:0000313" key="18">
    <source>
        <dbReference type="Proteomes" id="UP000243688"/>
    </source>
</evidence>
<keyword evidence="11 15" id="KW-1133">Transmembrane helix</keyword>
<gene>
    <name evidence="17" type="ORF">BLM47_01145</name>
</gene>
<dbReference type="Gene3D" id="1.20.1110.10">
    <property type="entry name" value="Calcium-transporting ATPase, transmembrane domain"/>
    <property type="match status" value="1"/>
</dbReference>
<keyword evidence="12" id="KW-0406">Ion transport</keyword>
<organism evidence="17 18">
    <name type="scientific">Candidatus Reconcilbacillus cellulovorans</name>
    <dbReference type="NCBI Taxonomy" id="1906605"/>
    <lineage>
        <taxon>Bacteria</taxon>
        <taxon>Bacillati</taxon>
        <taxon>Bacillota</taxon>
        <taxon>Bacilli</taxon>
        <taxon>Bacillales</taxon>
        <taxon>Paenibacillaceae</taxon>
        <taxon>Candidatus Reconcilbacillus</taxon>
    </lineage>
</organism>
<reference evidence="17 18" key="1">
    <citation type="submission" date="2016-12" db="EMBL/GenBank/DDBJ databases">
        <title>Candidatus Reconcilibacillus cellulovorans genome.</title>
        <authorList>
            <person name="Kolinko S."/>
            <person name="Wu Y.-W."/>
            <person name="Tachea F."/>
            <person name="Denzel E."/>
            <person name="Hiras J."/>
            <person name="Baecker N."/>
            <person name="Chan L.J."/>
            <person name="Eichorst S.A."/>
            <person name="Frey D."/>
            <person name="Adams P.D."/>
            <person name="Pray T."/>
            <person name="Tanjore D."/>
            <person name="Petzold C.J."/>
            <person name="Gladden J.M."/>
            <person name="Simmons B.A."/>
            <person name="Singer S.W."/>
        </authorList>
    </citation>
    <scope>NUCLEOTIDE SEQUENCE [LARGE SCALE GENOMIC DNA]</scope>
    <source>
        <strain evidence="17">JTherm</strain>
    </source>
</reference>
<dbReference type="PRINTS" id="PR00119">
    <property type="entry name" value="CATATPASE"/>
</dbReference>
<dbReference type="SUPFAM" id="SSF81660">
    <property type="entry name" value="Metal cation-transporting ATPase, ATP-binding domain N"/>
    <property type="match status" value="1"/>
</dbReference>
<keyword evidence="8" id="KW-0067">ATP-binding</keyword>
<evidence type="ECO:0000256" key="5">
    <source>
        <dbReference type="ARBA" id="ARBA00022553"/>
    </source>
</evidence>
<keyword evidence="7" id="KW-0547">Nucleotide-binding</keyword>
<sequence>MAETRWHRLSSREVAALLNTDEQYGLTSSEADRRLKENGPNELAESGNVSPIALFLRQFQDFMVLVLLAATAVSAFLGETLDAVTIVAIVVLNGVLGFFQEFRAERSLRTLKRLSAPTAKVVRDGRRTVVPAGTLVPGDVVVVESGDRIPADVRWLEANGLLTDESALTGESEPVAKTADPIGDDEPALGDLRNLGFMGTMAVRGTGRAVVVRTGMATEIGKIAELIRKAEAQKTPLERRLEQLGKVLIGVSLVLTALVAAAGILHGQPAYEMFLTGVSLAVAAIPEGLPAVVTIALALGVQRMIRRRAVVRKLQSVETLGCASFICSDKTGTLTRNQMTVAQIWIGGRRLDVSGSGYEPFGEIRENGKPVDARRDAALRRLLQVFALCNNAELVQTQGRWTVRGDSTEGALLALAAKAGLSKPSLEALYHREIELPFTSERKRMSVAIAHQGGRLLLTKGAPDVLLDLCTYALWEDKVIPLTPTIKAKIAAAAEQMAGEALRVIAAAYRELRDEDGVADETAETRLVFVGMAGMIDPPRPGVREAIARCRLAGIRTVMITGDHRATAVAIAGQLGMLSSGALVVTGRELDAMTDDQLDELVERIAVYARVTPEHKLRIVRSLKRRGHVVAMTGDGVNDAPALKAADIGVAMGGGTDVAKEASSLVLADDHFATIAAAVEEGRNIYENIRKFIRYLLASNVGEIMTMLLAMMAGLPVPLLPIQILWVNLVTDGLPAMALGVDQPESDLMLRDPRPAKEGVFARRLGWKIVSRGLLIGICTLLAFWLVLRHDPSDPERLVRAQTVAFATLVMAQLIHVFDCRSSRSIFHRPLLENRALVWAVLSSLALMLAVLYWDPLQTVFHTVDLGAAEWCLVLAAAGFPTFFMGIGSVLSPRFRRKRPRPAIRTSMHRGGIAL</sequence>
<dbReference type="InterPro" id="IPR059000">
    <property type="entry name" value="ATPase_P-type_domA"/>
</dbReference>
<dbReference type="Pfam" id="PF00690">
    <property type="entry name" value="Cation_ATPase_N"/>
    <property type="match status" value="1"/>
</dbReference>
<dbReference type="SFLD" id="SFLDF00027">
    <property type="entry name" value="p-type_atpase"/>
    <property type="match status" value="1"/>
</dbReference>
<evidence type="ECO:0000256" key="1">
    <source>
        <dbReference type="ARBA" id="ARBA00004651"/>
    </source>
</evidence>
<comment type="catalytic activity">
    <reaction evidence="14">
        <text>Ca(2+)(in) + ATP + H2O = Ca(2+)(out) + ADP + phosphate + H(+)</text>
        <dbReference type="Rhea" id="RHEA:18105"/>
        <dbReference type="ChEBI" id="CHEBI:15377"/>
        <dbReference type="ChEBI" id="CHEBI:15378"/>
        <dbReference type="ChEBI" id="CHEBI:29108"/>
        <dbReference type="ChEBI" id="CHEBI:30616"/>
        <dbReference type="ChEBI" id="CHEBI:43474"/>
        <dbReference type="ChEBI" id="CHEBI:456216"/>
        <dbReference type="EC" id="7.2.2.10"/>
    </reaction>
</comment>
<protein>
    <submittedName>
        <fullName evidence="17">Calcium-translocating P-type ATPase, SERCA-type</fullName>
    </submittedName>
</protein>
<dbReference type="PANTHER" id="PTHR43294">
    <property type="entry name" value="SODIUM/POTASSIUM-TRANSPORTING ATPASE SUBUNIT ALPHA"/>
    <property type="match status" value="1"/>
</dbReference>
<evidence type="ECO:0000256" key="15">
    <source>
        <dbReference type="SAM" id="Phobius"/>
    </source>
</evidence>
<dbReference type="PANTHER" id="PTHR43294:SF21">
    <property type="entry name" value="CATION TRANSPORTING ATPASE"/>
    <property type="match status" value="1"/>
</dbReference>
<evidence type="ECO:0000256" key="2">
    <source>
        <dbReference type="ARBA" id="ARBA00005675"/>
    </source>
</evidence>
<keyword evidence="6 15" id="KW-0812">Transmembrane</keyword>
<dbReference type="SFLD" id="SFLDS00003">
    <property type="entry name" value="Haloacid_Dehalogenase"/>
    <property type="match status" value="1"/>
</dbReference>
<dbReference type="InterPro" id="IPR023299">
    <property type="entry name" value="ATPase_P-typ_cyto_dom_N"/>
</dbReference>
<dbReference type="Proteomes" id="UP000243688">
    <property type="component" value="Unassembled WGS sequence"/>
</dbReference>
<comment type="caution">
    <text evidence="17">The sequence shown here is derived from an EMBL/GenBank/DDBJ whole genome shotgun (WGS) entry which is preliminary data.</text>
</comment>
<dbReference type="SUPFAM" id="SSF81665">
    <property type="entry name" value="Calcium ATPase, transmembrane domain M"/>
    <property type="match status" value="1"/>
</dbReference>
<dbReference type="Gene3D" id="3.40.1110.10">
    <property type="entry name" value="Calcium-transporting ATPase, cytoplasmic domain N"/>
    <property type="match status" value="1"/>
</dbReference>
<dbReference type="InterPro" id="IPR004014">
    <property type="entry name" value="ATPase_P-typ_cation-transptr_N"/>
</dbReference>
<feature type="transmembrane region" description="Helical" evidence="15">
    <location>
        <begin position="866"/>
        <end position="891"/>
    </location>
</feature>
<dbReference type="PRINTS" id="PR00120">
    <property type="entry name" value="HATPASE"/>
</dbReference>